<evidence type="ECO:0000256" key="9">
    <source>
        <dbReference type="ARBA" id="ARBA00022960"/>
    </source>
</evidence>
<keyword evidence="6 14" id="KW-0645">Protease</keyword>
<evidence type="ECO:0000256" key="2">
    <source>
        <dbReference type="ARBA" id="ARBA00004236"/>
    </source>
</evidence>
<dbReference type="SUPFAM" id="SSF56519">
    <property type="entry name" value="Penicillin binding protein dimerisation domain"/>
    <property type="match status" value="1"/>
</dbReference>
<keyword evidence="13 14" id="KW-0961">Cell wall biogenesis/degradation</keyword>
<dbReference type="InterPro" id="IPR036138">
    <property type="entry name" value="PBP_dimer_sf"/>
</dbReference>
<keyword evidence="3 14" id="KW-1003">Cell membrane</keyword>
<evidence type="ECO:0000256" key="8">
    <source>
        <dbReference type="ARBA" id="ARBA00022801"/>
    </source>
</evidence>
<dbReference type="NCBIfam" id="TIGR03423">
    <property type="entry name" value="pbp2_mrdA"/>
    <property type="match status" value="1"/>
</dbReference>
<comment type="function">
    <text evidence="14">Catalyzes cross-linking of the peptidoglycan cell wall.</text>
</comment>
<keyword evidence="11 14" id="KW-1133">Transmembrane helix</keyword>
<dbReference type="InterPro" id="IPR001460">
    <property type="entry name" value="PCN-bd_Tpept"/>
</dbReference>
<comment type="pathway">
    <text evidence="14">Cell wall biogenesis; peptidoglycan biosynthesis.</text>
</comment>
<evidence type="ECO:0000256" key="12">
    <source>
        <dbReference type="ARBA" id="ARBA00023136"/>
    </source>
</evidence>
<feature type="active site" description="Acyl-ester intermediate" evidence="14">
    <location>
        <position position="333"/>
    </location>
</feature>
<dbReference type="Pfam" id="PF03717">
    <property type="entry name" value="PBP_dimer"/>
    <property type="match status" value="1"/>
</dbReference>
<dbReference type="RefSeq" id="WP_027314244.1">
    <property type="nucleotide sequence ID" value="NZ_JBHLZN010000004.1"/>
</dbReference>
<keyword evidence="10 14" id="KW-0573">Peptidoglycan synthesis</keyword>
<keyword evidence="12 14" id="KW-0472">Membrane</keyword>
<feature type="binding site" evidence="14">
    <location>
        <position position="372"/>
    </location>
    <ligand>
        <name>Zn(2+)</name>
        <dbReference type="ChEBI" id="CHEBI:29105"/>
    </ligand>
</feature>
<evidence type="ECO:0000256" key="1">
    <source>
        <dbReference type="ARBA" id="ARBA00004167"/>
    </source>
</evidence>
<keyword evidence="8 14" id="KW-0378">Hydrolase</keyword>
<dbReference type="InterPro" id="IPR005311">
    <property type="entry name" value="PBP_dimer"/>
</dbReference>
<gene>
    <name evidence="14 17" type="primary">mrdA</name>
    <name evidence="17" type="ORF">ACFFLH_12120</name>
</gene>
<keyword evidence="18" id="KW-1185">Reference proteome</keyword>
<feature type="domain" description="Penicillin-binding protein transpeptidase" evidence="15">
    <location>
        <begin position="274"/>
        <end position="627"/>
    </location>
</feature>
<comment type="catalytic activity">
    <reaction evidence="14">
        <text>Preferential cleavage: (Ac)2-L-Lys-D-Ala-|-D-Ala. Also transpeptidation of peptidyl-alanyl moieties that are N-acyl substituents of D-alanine.</text>
        <dbReference type="EC" id="3.4.16.4"/>
    </reaction>
</comment>
<organism evidence="17 18">
    <name type="scientific">Balneatrix alpica</name>
    <dbReference type="NCBI Taxonomy" id="75684"/>
    <lineage>
        <taxon>Bacteria</taxon>
        <taxon>Pseudomonadati</taxon>
        <taxon>Pseudomonadota</taxon>
        <taxon>Gammaproteobacteria</taxon>
        <taxon>Oceanospirillales</taxon>
        <taxon>Balneatrichaceae</taxon>
        <taxon>Balneatrix</taxon>
    </lineage>
</organism>
<evidence type="ECO:0000256" key="6">
    <source>
        <dbReference type="ARBA" id="ARBA00022670"/>
    </source>
</evidence>
<keyword evidence="14" id="KW-0862">Zinc</keyword>
<keyword evidence="5 14" id="KW-0121">Carboxypeptidase</keyword>
<evidence type="ECO:0000259" key="15">
    <source>
        <dbReference type="Pfam" id="PF00905"/>
    </source>
</evidence>
<feature type="binding site" evidence="14">
    <location>
        <position position="378"/>
    </location>
    <ligand>
        <name>Zn(2+)</name>
        <dbReference type="ChEBI" id="CHEBI:29105"/>
    </ligand>
</feature>
<name>A0ABV5ZD22_9GAMM</name>
<dbReference type="Gene3D" id="3.90.1310.10">
    <property type="entry name" value="Penicillin-binding protein 2a (Domain 2)"/>
    <property type="match status" value="1"/>
</dbReference>
<feature type="binding site" evidence="14">
    <location>
        <position position="391"/>
    </location>
    <ligand>
        <name>Zn(2+)</name>
        <dbReference type="ChEBI" id="CHEBI:29105"/>
    </ligand>
</feature>
<comment type="similarity">
    <text evidence="14">Belongs to the transpeptidase family. MrdA subfamily.</text>
</comment>
<evidence type="ECO:0000256" key="5">
    <source>
        <dbReference type="ARBA" id="ARBA00022645"/>
    </source>
</evidence>
<evidence type="ECO:0000256" key="10">
    <source>
        <dbReference type="ARBA" id="ARBA00022984"/>
    </source>
</evidence>
<evidence type="ECO:0000256" key="14">
    <source>
        <dbReference type="HAMAP-Rule" id="MF_02081"/>
    </source>
</evidence>
<evidence type="ECO:0000256" key="13">
    <source>
        <dbReference type="ARBA" id="ARBA00023316"/>
    </source>
</evidence>
<protein>
    <recommendedName>
        <fullName evidence="14">Peptidoglycan D,D-transpeptidase MrdA</fullName>
        <ecNumber evidence="14">3.4.16.4</ecNumber>
    </recommendedName>
    <alternativeName>
        <fullName evidence="14">Penicillin-binding protein 2</fullName>
        <shortName evidence="14">PBP-2</shortName>
    </alternativeName>
</protein>
<evidence type="ECO:0000313" key="18">
    <source>
        <dbReference type="Proteomes" id="UP001589628"/>
    </source>
</evidence>
<keyword evidence="9 14" id="KW-0133">Cell shape</keyword>
<evidence type="ECO:0000256" key="7">
    <source>
        <dbReference type="ARBA" id="ARBA00022692"/>
    </source>
</evidence>
<dbReference type="PANTHER" id="PTHR30627">
    <property type="entry name" value="PEPTIDOGLYCAN D,D-TRANSPEPTIDASE"/>
    <property type="match status" value="1"/>
</dbReference>
<evidence type="ECO:0000259" key="16">
    <source>
        <dbReference type="Pfam" id="PF03717"/>
    </source>
</evidence>
<dbReference type="Pfam" id="PF00905">
    <property type="entry name" value="Transpeptidase"/>
    <property type="match status" value="1"/>
</dbReference>
<dbReference type="EMBL" id="JBHLZN010000004">
    <property type="protein sequence ID" value="MFB9887156.1"/>
    <property type="molecule type" value="Genomic_DNA"/>
</dbReference>
<evidence type="ECO:0000313" key="17">
    <source>
        <dbReference type="EMBL" id="MFB9887156.1"/>
    </source>
</evidence>
<keyword evidence="7 14" id="KW-0812">Transmembrane</keyword>
<evidence type="ECO:0000256" key="4">
    <source>
        <dbReference type="ARBA" id="ARBA00022519"/>
    </source>
</evidence>
<dbReference type="Gene3D" id="3.30.1390.30">
    <property type="entry name" value="Penicillin-binding protein 2a, domain 3"/>
    <property type="match status" value="1"/>
</dbReference>
<feature type="binding site" evidence="14">
    <location>
        <position position="357"/>
    </location>
    <ligand>
        <name>Zn(2+)</name>
        <dbReference type="ChEBI" id="CHEBI:29105"/>
    </ligand>
</feature>
<sequence length="648" mass="72495">MPPSSFNRDSLTLRNHRQEGQLYTSRVWAAAAVVAVLVMVLIARLIYLQVWQHERYVTLSDENRVQLVPVAPTRGLIYDSKGTLLADNRPNFSLTLTKEKVGDMEAMLNRLGTLIEISEADRERFKRRLKLRRRPYESVPLKLSLSEEEIATLSVNLYRLPGVQVEADLVRHYPFGKDLVHALGYVGRINERELQQVDAENYSATHYIGKLGVEKYYEDALHGRVGLQKVETNARGRILRVLEKDNPAPGLDLTLYMDLDLQRVAKEALAGQRGAVVAMDPKTGGILALVSEPAYDPNEFVTGISFERYKALQDDVDLPLFNRALTGRYPPASTVKPMIGIAGIESGTVGFNYKVWDPGWYQINQKGRFYRDWKRWGHGTVDLNKAIAESCDTYFYDVGHRMGIDVMSDYLGQFGFGQVTSLDLPEASRAVLPSREWKKRMYRQSWYPGDTVNLSIGQGFMLATPLQLAAATAVVANRGTWVVPRMLKHFGAPAQEIGYEHPLTQDYARLEQEHLAGMPGNIELKTPQLWDYIHNSMVDVVHGRSGTARKIGEGIPYRIAGKTGTAQVVGIKQDEKYDASKLSKRFHDHGLFIGYAPAEDPKLVVAVIVENGGGGSAAAAPVARRLFDAYLLGKVNTNIENLQDFSSE</sequence>
<feature type="transmembrane region" description="Helical" evidence="14">
    <location>
        <begin position="27"/>
        <end position="47"/>
    </location>
</feature>
<evidence type="ECO:0000256" key="3">
    <source>
        <dbReference type="ARBA" id="ARBA00022475"/>
    </source>
</evidence>
<comment type="subcellular location">
    <subcellularLocation>
        <location evidence="14">Cell inner membrane</location>
        <topology evidence="14">Single-pass membrane protein</topology>
    </subcellularLocation>
    <subcellularLocation>
        <location evidence="2">Cell membrane</location>
    </subcellularLocation>
    <subcellularLocation>
        <location evidence="1">Membrane</location>
        <topology evidence="1">Single-pass membrane protein</topology>
    </subcellularLocation>
</comment>
<dbReference type="EC" id="3.4.16.4" evidence="14"/>
<keyword evidence="4 14" id="KW-0997">Cell inner membrane</keyword>
<comment type="cofactor">
    <cofactor evidence="14">
        <name>Zn(2+)</name>
        <dbReference type="ChEBI" id="CHEBI:29105"/>
    </cofactor>
    <text evidence="14">Binds one Zn(2+) ion per subunit.</text>
</comment>
<dbReference type="Gene3D" id="3.40.710.10">
    <property type="entry name" value="DD-peptidase/beta-lactamase superfamily"/>
    <property type="match status" value="1"/>
</dbReference>
<dbReference type="GO" id="GO:0009002">
    <property type="term" value="F:serine-type D-Ala-D-Ala carboxypeptidase activity"/>
    <property type="evidence" value="ECO:0007669"/>
    <property type="project" value="UniProtKB-EC"/>
</dbReference>
<dbReference type="SUPFAM" id="SSF56601">
    <property type="entry name" value="beta-lactamase/transpeptidase-like"/>
    <property type="match status" value="1"/>
</dbReference>
<evidence type="ECO:0000256" key="11">
    <source>
        <dbReference type="ARBA" id="ARBA00022989"/>
    </source>
</evidence>
<feature type="domain" description="Penicillin-binding protein dimerisation" evidence="16">
    <location>
        <begin position="70"/>
        <end position="242"/>
    </location>
</feature>
<reference evidence="17 18" key="1">
    <citation type="submission" date="2024-09" db="EMBL/GenBank/DDBJ databases">
        <authorList>
            <person name="Sun Q."/>
            <person name="Mori K."/>
        </authorList>
    </citation>
    <scope>NUCLEOTIDE SEQUENCE [LARGE SCALE GENOMIC DNA]</scope>
    <source>
        <strain evidence="17 18">ATCC 51285</strain>
    </source>
</reference>
<dbReference type="InterPro" id="IPR017790">
    <property type="entry name" value="Penicillin-binding_protein_2"/>
</dbReference>
<comment type="caution">
    <text evidence="17">The sequence shown here is derived from an EMBL/GenBank/DDBJ whole genome shotgun (WGS) entry which is preliminary data.</text>
</comment>
<dbReference type="PANTHER" id="PTHR30627:SF2">
    <property type="entry name" value="PEPTIDOGLYCAN D,D-TRANSPEPTIDASE MRDA"/>
    <property type="match status" value="1"/>
</dbReference>
<dbReference type="InterPro" id="IPR050515">
    <property type="entry name" value="Beta-lactam/transpept"/>
</dbReference>
<accession>A0ABV5ZD22</accession>
<keyword evidence="14" id="KW-0479">Metal-binding</keyword>
<proteinExistence type="inferred from homology"/>
<dbReference type="Proteomes" id="UP001589628">
    <property type="component" value="Unassembled WGS sequence"/>
</dbReference>
<dbReference type="InterPro" id="IPR012338">
    <property type="entry name" value="Beta-lactam/transpept-like"/>
</dbReference>
<dbReference type="HAMAP" id="MF_02081">
    <property type="entry name" value="MrdA_transpept"/>
    <property type="match status" value="1"/>
</dbReference>